<evidence type="ECO:0000313" key="1">
    <source>
        <dbReference type="EMBL" id="TDH35825.1"/>
    </source>
</evidence>
<comment type="caution">
    <text evidence="1">The sequence shown here is derived from an EMBL/GenBank/DDBJ whole genome shotgun (WGS) entry which is preliminary data.</text>
</comment>
<dbReference type="InterPro" id="IPR011990">
    <property type="entry name" value="TPR-like_helical_dom_sf"/>
</dbReference>
<proteinExistence type="predicted"/>
<organism evidence="1 2">
    <name type="scientific">Pseudohoeflea suaedae</name>
    <dbReference type="NCBI Taxonomy" id="877384"/>
    <lineage>
        <taxon>Bacteria</taxon>
        <taxon>Pseudomonadati</taxon>
        <taxon>Pseudomonadota</taxon>
        <taxon>Alphaproteobacteria</taxon>
        <taxon>Hyphomicrobiales</taxon>
        <taxon>Rhizobiaceae</taxon>
        <taxon>Pseudohoeflea</taxon>
    </lineage>
</organism>
<dbReference type="AlphaFoldDB" id="A0A4R5PJR9"/>
<evidence type="ECO:0000313" key="2">
    <source>
        <dbReference type="Proteomes" id="UP000295131"/>
    </source>
</evidence>
<protein>
    <submittedName>
        <fullName evidence="1">Sel1 repeat family protein</fullName>
    </submittedName>
</protein>
<reference evidence="1 2" key="1">
    <citation type="journal article" date="2013" name="Int. J. Syst. Evol. Microbiol.">
        <title>Hoeflea suaedae sp. nov., an endophytic bacterium isolated from the root of the halophyte Suaeda maritima.</title>
        <authorList>
            <person name="Chung E.J."/>
            <person name="Park J.A."/>
            <person name="Pramanik P."/>
            <person name="Bibi F."/>
            <person name="Jeon C.O."/>
            <person name="Chung Y.R."/>
        </authorList>
    </citation>
    <scope>NUCLEOTIDE SEQUENCE [LARGE SCALE GENOMIC DNA]</scope>
    <source>
        <strain evidence="1 2">YC6898</strain>
    </source>
</reference>
<gene>
    <name evidence="1" type="ORF">E2A64_10895</name>
</gene>
<sequence>MACYEIHDLDQAAMGGETRAEVYCEMGLMYAAGRDCEQDMVAAHKWLNIAAVKGSDRAADLRAELGRTMSKVDLALALRQAREWMTMH</sequence>
<dbReference type="EMBL" id="SMSI01000002">
    <property type="protein sequence ID" value="TDH35825.1"/>
    <property type="molecule type" value="Genomic_DNA"/>
</dbReference>
<accession>A0A4R5PJR9</accession>
<dbReference type="Gene3D" id="1.25.40.10">
    <property type="entry name" value="Tetratricopeptide repeat domain"/>
    <property type="match status" value="1"/>
</dbReference>
<dbReference type="Proteomes" id="UP000295131">
    <property type="component" value="Unassembled WGS sequence"/>
</dbReference>
<dbReference type="SUPFAM" id="SSF81901">
    <property type="entry name" value="HCP-like"/>
    <property type="match status" value="1"/>
</dbReference>
<dbReference type="RefSeq" id="WP_133284525.1">
    <property type="nucleotide sequence ID" value="NZ_SMSI01000002.1"/>
</dbReference>
<name>A0A4R5PJR9_9HYPH</name>
<dbReference type="OrthoDB" id="5321503at2"/>
<keyword evidence="2" id="KW-1185">Reference proteome</keyword>